<proteinExistence type="predicted"/>
<evidence type="ECO:0000256" key="2">
    <source>
        <dbReference type="SAM" id="MobiDB-lite"/>
    </source>
</evidence>
<feature type="region of interest" description="Disordered" evidence="2">
    <location>
        <begin position="1"/>
        <end position="31"/>
    </location>
</feature>
<dbReference type="PANTHER" id="PTHR37981:SF1">
    <property type="entry name" value="SGNH HYDROLASE-TYPE ESTERASE DOMAIN-CONTAINING PROTEIN"/>
    <property type="match status" value="1"/>
</dbReference>
<feature type="disulfide bond" evidence="1">
    <location>
        <begin position="260"/>
        <end position="274"/>
    </location>
</feature>
<dbReference type="SUPFAM" id="SSF52266">
    <property type="entry name" value="SGNH hydrolase"/>
    <property type="match status" value="1"/>
</dbReference>
<dbReference type="InterPro" id="IPR036514">
    <property type="entry name" value="SGNH_hydro_sf"/>
</dbReference>
<name>A0A6L5G8D3_9ACTN</name>
<protein>
    <recommendedName>
        <fullName evidence="3">SGNH hydrolase-type esterase domain-containing protein</fullName>
    </recommendedName>
</protein>
<keyword evidence="5" id="KW-1185">Reference proteome</keyword>
<organism evidence="4 5">
    <name type="scientific">Glycomyces albidus</name>
    <dbReference type="NCBI Taxonomy" id="2656774"/>
    <lineage>
        <taxon>Bacteria</taxon>
        <taxon>Bacillati</taxon>
        <taxon>Actinomycetota</taxon>
        <taxon>Actinomycetes</taxon>
        <taxon>Glycomycetales</taxon>
        <taxon>Glycomycetaceae</taxon>
        <taxon>Glycomyces</taxon>
    </lineage>
</organism>
<dbReference type="PANTHER" id="PTHR37981">
    <property type="entry name" value="LIPASE 2"/>
    <property type="match status" value="1"/>
</dbReference>
<sequence length="465" mass="49366">MSLRAPSGTRPRCRPAAERLSDSRQSAAAESVDGVPVPVVHCVEPKALHLLQRLHSPSEGVAVGGTQMRATRTRTSSMPAWATGAAAAILGAVLAVPSAAVAEEAATTQAKEPAVISLGDSFISGEAGRWQGNGNTIRGSRYGTDLAAYACNASETFCFYDPTRVYGSSYANGCNRSTGAEIHHLNAVRVDGQTFEIAERNRINIACSGATTDNVLHTPFKGERPQIEQLADHAAAKDVKLIVVSIGGNDIGFSDVIADCVKGFSLPRYAGWHCSKTLGPQMPARIEAMSGKVKAVLEAVRGTMGDAGYQDSDYRLVLQTYPSPIPRGADNRYPESSYARLDTGGCPFYNDDSDWARDTLIPALAEAHEQTAASVDGVEFLDLQEALDGHEVCAKGVQQSAGGNTLVNPLPEAESEWARFIVSGLSQGQLQESMHPNFYGQRQMGECLNTMSGTATPSFTCPGPE</sequence>
<evidence type="ECO:0000259" key="3">
    <source>
        <dbReference type="Pfam" id="PF13472"/>
    </source>
</evidence>
<evidence type="ECO:0000313" key="5">
    <source>
        <dbReference type="Proteomes" id="UP000477750"/>
    </source>
</evidence>
<dbReference type="AlphaFoldDB" id="A0A6L5G8D3"/>
<dbReference type="InterPro" id="IPR013830">
    <property type="entry name" value="SGNH_hydro"/>
</dbReference>
<dbReference type="EMBL" id="WIAO01000009">
    <property type="protein sequence ID" value="MQM25853.1"/>
    <property type="molecule type" value="Genomic_DNA"/>
</dbReference>
<dbReference type="GO" id="GO:0016788">
    <property type="term" value="F:hydrolase activity, acting on ester bonds"/>
    <property type="evidence" value="ECO:0007669"/>
    <property type="project" value="InterPro"/>
</dbReference>
<dbReference type="Pfam" id="PF13472">
    <property type="entry name" value="Lipase_GDSL_2"/>
    <property type="match status" value="1"/>
</dbReference>
<gene>
    <name evidence="4" type="ORF">GFD30_09765</name>
</gene>
<dbReference type="InterPro" id="IPR037460">
    <property type="entry name" value="SEST-like"/>
</dbReference>
<dbReference type="Proteomes" id="UP000477750">
    <property type="component" value="Unassembled WGS sequence"/>
</dbReference>
<evidence type="ECO:0000256" key="1">
    <source>
        <dbReference type="PIRSR" id="PIRSR637460-2"/>
    </source>
</evidence>
<keyword evidence="1" id="KW-1015">Disulfide bond</keyword>
<dbReference type="Gene3D" id="3.40.50.1110">
    <property type="entry name" value="SGNH hydrolase"/>
    <property type="match status" value="1"/>
</dbReference>
<evidence type="ECO:0000313" key="4">
    <source>
        <dbReference type="EMBL" id="MQM25853.1"/>
    </source>
</evidence>
<dbReference type="GO" id="GO:0006629">
    <property type="term" value="P:lipid metabolic process"/>
    <property type="evidence" value="ECO:0007669"/>
    <property type="project" value="TreeGrafter"/>
</dbReference>
<reference evidence="4 5" key="1">
    <citation type="submission" date="2019-10" db="EMBL/GenBank/DDBJ databases">
        <title>Glycomyces albidus sp. nov., a novel actinomycete isolated from rhizosphere soil of wheat (Triticum aestivum L.).</title>
        <authorList>
            <person name="Qian L."/>
        </authorList>
    </citation>
    <scope>NUCLEOTIDE SEQUENCE [LARGE SCALE GENOMIC DNA]</scope>
    <source>
        <strain evidence="4 5">NEAU-7082</strain>
    </source>
</reference>
<comment type="caution">
    <text evidence="4">The sequence shown here is derived from an EMBL/GenBank/DDBJ whole genome shotgun (WGS) entry which is preliminary data.</text>
</comment>
<accession>A0A6L5G8D3</accession>
<feature type="domain" description="SGNH hydrolase-type esterase" evidence="3">
    <location>
        <begin position="166"/>
        <end position="391"/>
    </location>
</feature>